<dbReference type="RefSeq" id="WP_167831210.1">
    <property type="nucleotide sequence ID" value="NZ_JAAVUM010000002.1"/>
</dbReference>
<accession>A0A846TEW2</accession>
<evidence type="ECO:0000313" key="2">
    <source>
        <dbReference type="Proteomes" id="UP000587942"/>
    </source>
</evidence>
<comment type="caution">
    <text evidence="1">The sequence shown here is derived from an EMBL/GenBank/DDBJ whole genome shotgun (WGS) entry which is preliminary data.</text>
</comment>
<dbReference type="AlphaFoldDB" id="A0A846TEW2"/>
<name>A0A846TEW2_9BACI</name>
<sequence length="118" mass="13271">MNHTLTQNEEQLIIDALKNCLRETYTNMSEKFETIHELDTLVSSFMNDGTVMVVLYKASDCVLMLGSPVELPQYPMYTAQLDQREGFKAGANSEIQGTKYEAIVQFAHACLESSVKRG</sequence>
<reference evidence="1 2" key="1">
    <citation type="submission" date="2020-03" db="EMBL/GenBank/DDBJ databases">
        <authorList>
            <person name="Sun Q."/>
        </authorList>
    </citation>
    <scope>NUCLEOTIDE SEQUENCE [LARGE SCALE GENOMIC DNA]</scope>
    <source>
        <strain evidence="1 2">KACC 21451</strain>
    </source>
</reference>
<organism evidence="1 2">
    <name type="scientific">Mesobacillus selenatarsenatis</name>
    <dbReference type="NCBI Taxonomy" id="388741"/>
    <lineage>
        <taxon>Bacteria</taxon>
        <taxon>Bacillati</taxon>
        <taxon>Bacillota</taxon>
        <taxon>Bacilli</taxon>
        <taxon>Bacillales</taxon>
        <taxon>Bacillaceae</taxon>
        <taxon>Mesobacillus</taxon>
    </lineage>
</organism>
<gene>
    <name evidence="1" type="ORF">GWK17_04435</name>
</gene>
<dbReference type="EMBL" id="JAAVUM010000002">
    <property type="protein sequence ID" value="NKE04724.1"/>
    <property type="molecule type" value="Genomic_DNA"/>
</dbReference>
<evidence type="ECO:0000313" key="1">
    <source>
        <dbReference type="EMBL" id="NKE04724.1"/>
    </source>
</evidence>
<protein>
    <submittedName>
        <fullName evidence="1">Uncharacterized protein</fullName>
    </submittedName>
</protein>
<dbReference type="Proteomes" id="UP000587942">
    <property type="component" value="Unassembled WGS sequence"/>
</dbReference>
<proteinExistence type="predicted"/>